<name>A0A9P7HWA0_9HYPO</name>
<evidence type="ECO:0000256" key="8">
    <source>
        <dbReference type="ARBA" id="ARBA00023033"/>
    </source>
</evidence>
<reference evidence="12" key="1">
    <citation type="journal article" date="2020" name="bioRxiv">
        <title>Historical genomics reveals the evolutionary mechanisms behind multiple outbreaks of the host-specific coffee wilt pathogen Fusarium xylarioides.</title>
        <authorList>
            <person name="Peck D."/>
            <person name="Nowell R.W."/>
            <person name="Flood J."/>
            <person name="Ryan M.J."/>
            <person name="Barraclough T.G."/>
        </authorList>
    </citation>
    <scope>NUCLEOTIDE SEQUENCE</scope>
    <source>
        <strain evidence="12">IMI 127659i</strain>
    </source>
</reference>
<dbReference type="EMBL" id="JADFTT010000114">
    <property type="protein sequence ID" value="KAG5767939.1"/>
    <property type="molecule type" value="Genomic_DNA"/>
</dbReference>
<evidence type="ECO:0000313" key="13">
    <source>
        <dbReference type="Proteomes" id="UP000750502"/>
    </source>
</evidence>
<evidence type="ECO:0000256" key="2">
    <source>
        <dbReference type="ARBA" id="ARBA00004972"/>
    </source>
</evidence>
<evidence type="ECO:0000256" key="11">
    <source>
        <dbReference type="RuleBase" id="RU000461"/>
    </source>
</evidence>
<evidence type="ECO:0000256" key="9">
    <source>
        <dbReference type="ARBA" id="ARBA00037909"/>
    </source>
</evidence>
<gene>
    <name evidence="12" type="ORF">H9Q72_004366</name>
</gene>
<evidence type="ECO:0000256" key="10">
    <source>
        <dbReference type="PIRSR" id="PIRSR602403-1"/>
    </source>
</evidence>
<dbReference type="InterPro" id="IPR036396">
    <property type="entry name" value="Cyt_P450_sf"/>
</dbReference>
<protein>
    <recommendedName>
        <fullName evidence="14">P450 monooxygenase</fullName>
    </recommendedName>
</protein>
<dbReference type="OrthoDB" id="1844152at2759"/>
<keyword evidence="5 10" id="KW-0479">Metal-binding</keyword>
<comment type="caution">
    <text evidence="12">The sequence shown here is derived from an EMBL/GenBank/DDBJ whole genome shotgun (WGS) entry which is preliminary data.</text>
</comment>
<dbReference type="InterPro" id="IPR001128">
    <property type="entry name" value="Cyt_P450"/>
</dbReference>
<dbReference type="PANTHER" id="PTHR46206">
    <property type="entry name" value="CYTOCHROME P450"/>
    <property type="match status" value="1"/>
</dbReference>
<comment type="similarity">
    <text evidence="3 11">Belongs to the cytochrome P450 family.</text>
</comment>
<comment type="pathway">
    <text evidence="2">Hormone biosynthesis.</text>
</comment>
<accession>A0A9P7HWA0</accession>
<evidence type="ECO:0008006" key="14">
    <source>
        <dbReference type="Google" id="ProtNLM"/>
    </source>
</evidence>
<comment type="pathway">
    <text evidence="9">Plant hormone biosynthesis; gibberellin biosynthesis.</text>
</comment>
<sequence>MKLMARITSRVFLGKEMCRNPQWLRITSTYAVIAFRAVEELRLWPSFLRPVVQWFMPHCTQSRALVQEARDLINLLLERRRAETLRASRVLGMILLVMFDIAQNPELVEPLREEIIAVLGKQGWSKNSLYNLKLMDSVLKESQRLKPIAIASMRRFTTHNVKLSDGVILPKNRLTLVSAHQHWDPEHYKDPLKFDGYRFFNMRREPGKESKAQLVSATPDHMGFGYGLHACPGRFFASEEIKIALSHILLKYDFRPVEGSSMEPRKYGLNMNANPTAKLSVRRRKEEIVI</sequence>
<dbReference type="AlphaFoldDB" id="A0A9P7HWA0"/>
<dbReference type="InterPro" id="IPR002403">
    <property type="entry name" value="Cyt_P450_E_grp-IV"/>
</dbReference>
<evidence type="ECO:0000256" key="4">
    <source>
        <dbReference type="ARBA" id="ARBA00022617"/>
    </source>
</evidence>
<evidence type="ECO:0000256" key="3">
    <source>
        <dbReference type="ARBA" id="ARBA00010617"/>
    </source>
</evidence>
<dbReference type="PANTHER" id="PTHR46206:SF2">
    <property type="entry name" value="CYTOCHROME P450 MONOOXYGENASE AUSG-RELATED"/>
    <property type="match status" value="1"/>
</dbReference>
<dbReference type="PRINTS" id="PR00465">
    <property type="entry name" value="EP450IV"/>
</dbReference>
<comment type="cofactor">
    <cofactor evidence="1 10">
        <name>heme</name>
        <dbReference type="ChEBI" id="CHEBI:30413"/>
    </cofactor>
</comment>
<evidence type="ECO:0000256" key="1">
    <source>
        <dbReference type="ARBA" id="ARBA00001971"/>
    </source>
</evidence>
<dbReference type="Gene3D" id="1.10.630.10">
    <property type="entry name" value="Cytochrome P450"/>
    <property type="match status" value="1"/>
</dbReference>
<organism evidence="12 13">
    <name type="scientific">Fusarium xylarioides</name>
    <dbReference type="NCBI Taxonomy" id="221167"/>
    <lineage>
        <taxon>Eukaryota</taxon>
        <taxon>Fungi</taxon>
        <taxon>Dikarya</taxon>
        <taxon>Ascomycota</taxon>
        <taxon>Pezizomycotina</taxon>
        <taxon>Sordariomycetes</taxon>
        <taxon>Hypocreomycetidae</taxon>
        <taxon>Hypocreales</taxon>
        <taxon>Nectriaceae</taxon>
        <taxon>Fusarium</taxon>
        <taxon>Fusarium fujikuroi species complex</taxon>
    </lineage>
</organism>
<reference evidence="12" key="2">
    <citation type="submission" date="2020-10" db="EMBL/GenBank/DDBJ databases">
        <authorList>
            <person name="Peck L.D."/>
            <person name="Nowell R.W."/>
            <person name="Flood J."/>
            <person name="Ryan M.J."/>
            <person name="Barraclough T.G."/>
        </authorList>
    </citation>
    <scope>NUCLEOTIDE SEQUENCE</scope>
    <source>
        <strain evidence="12">IMI 127659i</strain>
    </source>
</reference>
<keyword evidence="13" id="KW-1185">Reference proteome</keyword>
<dbReference type="GO" id="GO:0016705">
    <property type="term" value="F:oxidoreductase activity, acting on paired donors, with incorporation or reduction of molecular oxygen"/>
    <property type="evidence" value="ECO:0007669"/>
    <property type="project" value="InterPro"/>
</dbReference>
<dbReference type="CDD" id="cd11041">
    <property type="entry name" value="CYP503A1-like"/>
    <property type="match status" value="1"/>
</dbReference>
<evidence type="ECO:0000256" key="7">
    <source>
        <dbReference type="ARBA" id="ARBA00023004"/>
    </source>
</evidence>
<keyword evidence="4 10" id="KW-0349">Heme</keyword>
<dbReference type="GO" id="GO:0005506">
    <property type="term" value="F:iron ion binding"/>
    <property type="evidence" value="ECO:0007669"/>
    <property type="project" value="InterPro"/>
</dbReference>
<dbReference type="Proteomes" id="UP000750502">
    <property type="component" value="Unassembled WGS sequence"/>
</dbReference>
<keyword evidence="7 10" id="KW-0408">Iron</keyword>
<keyword evidence="8 11" id="KW-0503">Monooxygenase</keyword>
<feature type="binding site" description="axial binding residue" evidence="10">
    <location>
        <position position="231"/>
    </location>
    <ligand>
        <name>heme</name>
        <dbReference type="ChEBI" id="CHEBI:30413"/>
    </ligand>
    <ligandPart>
        <name>Fe</name>
        <dbReference type="ChEBI" id="CHEBI:18248"/>
    </ligandPart>
</feature>
<dbReference type="SUPFAM" id="SSF48264">
    <property type="entry name" value="Cytochrome P450"/>
    <property type="match status" value="1"/>
</dbReference>
<proteinExistence type="inferred from homology"/>
<dbReference type="GO" id="GO:0004497">
    <property type="term" value="F:monooxygenase activity"/>
    <property type="evidence" value="ECO:0007669"/>
    <property type="project" value="UniProtKB-KW"/>
</dbReference>
<dbReference type="PROSITE" id="PS00086">
    <property type="entry name" value="CYTOCHROME_P450"/>
    <property type="match status" value="1"/>
</dbReference>
<dbReference type="Pfam" id="PF00067">
    <property type="entry name" value="p450"/>
    <property type="match status" value="1"/>
</dbReference>
<dbReference type="InterPro" id="IPR017972">
    <property type="entry name" value="Cyt_P450_CS"/>
</dbReference>
<keyword evidence="6 11" id="KW-0560">Oxidoreductase</keyword>
<evidence type="ECO:0000256" key="6">
    <source>
        <dbReference type="ARBA" id="ARBA00023002"/>
    </source>
</evidence>
<evidence type="ECO:0000313" key="12">
    <source>
        <dbReference type="EMBL" id="KAG5767939.1"/>
    </source>
</evidence>
<dbReference type="PRINTS" id="PR00385">
    <property type="entry name" value="P450"/>
</dbReference>
<dbReference type="GO" id="GO:0020037">
    <property type="term" value="F:heme binding"/>
    <property type="evidence" value="ECO:0007669"/>
    <property type="project" value="InterPro"/>
</dbReference>
<evidence type="ECO:0000256" key="5">
    <source>
        <dbReference type="ARBA" id="ARBA00022723"/>
    </source>
</evidence>